<evidence type="ECO:0000256" key="2">
    <source>
        <dbReference type="ARBA" id="ARBA00022723"/>
    </source>
</evidence>
<dbReference type="EMBL" id="BJUW01000022">
    <property type="protein sequence ID" value="GEK87892.1"/>
    <property type="molecule type" value="Genomic_DNA"/>
</dbReference>
<dbReference type="GO" id="GO:0005507">
    <property type="term" value="F:copper ion binding"/>
    <property type="evidence" value="ECO:0007669"/>
    <property type="project" value="InterPro"/>
</dbReference>
<dbReference type="SUPFAM" id="SSF81296">
    <property type="entry name" value="E set domains"/>
    <property type="match status" value="1"/>
</dbReference>
<protein>
    <recommendedName>
        <fullName evidence="6">CopC domain-containing protein</fullName>
    </recommendedName>
</protein>
<gene>
    <name evidence="7" type="ORF">MAE01_30680</name>
</gene>
<accession>A0A511AIW0</accession>
<dbReference type="GO" id="GO:0005886">
    <property type="term" value="C:plasma membrane"/>
    <property type="evidence" value="ECO:0007669"/>
    <property type="project" value="TreeGrafter"/>
</dbReference>
<dbReference type="InterPro" id="IPR014755">
    <property type="entry name" value="Cu-Rt/internalin_Ig-like"/>
</dbReference>
<dbReference type="InterPro" id="IPR032694">
    <property type="entry name" value="CopC/D"/>
</dbReference>
<keyword evidence="4" id="KW-0186">Copper</keyword>
<organism evidence="7 8">
    <name type="scientific">Microbacterium aerolatum</name>
    <dbReference type="NCBI Taxonomy" id="153731"/>
    <lineage>
        <taxon>Bacteria</taxon>
        <taxon>Bacillati</taxon>
        <taxon>Actinomycetota</taxon>
        <taxon>Actinomycetes</taxon>
        <taxon>Micrococcales</taxon>
        <taxon>Microbacteriaceae</taxon>
        <taxon>Microbacterium</taxon>
    </lineage>
</organism>
<evidence type="ECO:0000313" key="8">
    <source>
        <dbReference type="Proteomes" id="UP000321225"/>
    </source>
</evidence>
<dbReference type="Pfam" id="PF04234">
    <property type="entry name" value="CopC"/>
    <property type="match status" value="1"/>
</dbReference>
<dbReference type="GO" id="GO:0046688">
    <property type="term" value="P:response to copper ion"/>
    <property type="evidence" value="ECO:0007669"/>
    <property type="project" value="InterPro"/>
</dbReference>
<dbReference type="RefSeq" id="WP_186806268.1">
    <property type="nucleotide sequence ID" value="NZ_BJUW01000022.1"/>
</dbReference>
<keyword evidence="3 5" id="KW-0732">Signal</keyword>
<dbReference type="GO" id="GO:0042597">
    <property type="term" value="C:periplasmic space"/>
    <property type="evidence" value="ECO:0007669"/>
    <property type="project" value="InterPro"/>
</dbReference>
<dbReference type="Proteomes" id="UP000321225">
    <property type="component" value="Unassembled WGS sequence"/>
</dbReference>
<feature type="chain" id="PRO_5022204591" description="CopC domain-containing protein" evidence="5">
    <location>
        <begin position="33"/>
        <end position="143"/>
    </location>
</feature>
<dbReference type="PANTHER" id="PTHR34820:SF4">
    <property type="entry name" value="INNER MEMBRANE PROTEIN YEBZ"/>
    <property type="match status" value="1"/>
</dbReference>
<dbReference type="InterPro" id="IPR007348">
    <property type="entry name" value="CopC_dom"/>
</dbReference>
<evidence type="ECO:0000256" key="1">
    <source>
        <dbReference type="ARBA" id="ARBA00004196"/>
    </source>
</evidence>
<sequence length="143" mass="14544">MPRTRRFRSALLTTTILALLVTGFATPSPAAAHDALVSSTPAAGEQLAAPPTQITLQFSNDVLAMGAEVQISDALGRNWVAGEATITGASVVATVSNGIPAGAYEVLWKIVSADGHPISTGDVPLCGGVSRHRAGSASVITPR</sequence>
<dbReference type="PANTHER" id="PTHR34820">
    <property type="entry name" value="INNER MEMBRANE PROTEIN YEBZ"/>
    <property type="match status" value="1"/>
</dbReference>
<comment type="subcellular location">
    <subcellularLocation>
        <location evidence="1">Cell envelope</location>
    </subcellularLocation>
</comment>
<dbReference type="GO" id="GO:0006825">
    <property type="term" value="P:copper ion transport"/>
    <property type="evidence" value="ECO:0007669"/>
    <property type="project" value="InterPro"/>
</dbReference>
<dbReference type="InterPro" id="IPR014756">
    <property type="entry name" value="Ig_E-set"/>
</dbReference>
<comment type="caution">
    <text evidence="7">The sequence shown here is derived from an EMBL/GenBank/DDBJ whole genome shotgun (WGS) entry which is preliminary data.</text>
</comment>
<evidence type="ECO:0000256" key="4">
    <source>
        <dbReference type="ARBA" id="ARBA00023008"/>
    </source>
</evidence>
<name>A0A511AIW0_9MICO</name>
<feature type="domain" description="CopC" evidence="6">
    <location>
        <begin position="33"/>
        <end position="119"/>
    </location>
</feature>
<evidence type="ECO:0000313" key="7">
    <source>
        <dbReference type="EMBL" id="GEK87892.1"/>
    </source>
</evidence>
<keyword evidence="8" id="KW-1185">Reference proteome</keyword>
<evidence type="ECO:0000259" key="6">
    <source>
        <dbReference type="Pfam" id="PF04234"/>
    </source>
</evidence>
<dbReference type="Gene3D" id="2.60.40.1220">
    <property type="match status" value="1"/>
</dbReference>
<feature type="signal peptide" evidence="5">
    <location>
        <begin position="1"/>
        <end position="32"/>
    </location>
</feature>
<reference evidence="7 8" key="1">
    <citation type="submission" date="2019-07" db="EMBL/GenBank/DDBJ databases">
        <title>Whole genome shotgun sequence of Microbacterium aerolatum NBRC 103071.</title>
        <authorList>
            <person name="Hosoyama A."/>
            <person name="Uohara A."/>
            <person name="Ohji S."/>
            <person name="Ichikawa N."/>
        </authorList>
    </citation>
    <scope>NUCLEOTIDE SEQUENCE [LARGE SCALE GENOMIC DNA]</scope>
    <source>
        <strain evidence="7 8">NBRC 103071</strain>
    </source>
</reference>
<evidence type="ECO:0000256" key="3">
    <source>
        <dbReference type="ARBA" id="ARBA00022729"/>
    </source>
</evidence>
<keyword evidence="2" id="KW-0479">Metal-binding</keyword>
<dbReference type="GO" id="GO:0030313">
    <property type="term" value="C:cell envelope"/>
    <property type="evidence" value="ECO:0007669"/>
    <property type="project" value="UniProtKB-SubCell"/>
</dbReference>
<evidence type="ECO:0000256" key="5">
    <source>
        <dbReference type="SAM" id="SignalP"/>
    </source>
</evidence>
<proteinExistence type="predicted"/>
<dbReference type="AlphaFoldDB" id="A0A511AIW0"/>